<evidence type="ECO:0008006" key="10">
    <source>
        <dbReference type="Google" id="ProtNLM"/>
    </source>
</evidence>
<dbReference type="InterPro" id="IPR008590">
    <property type="entry name" value="TMEM_230/134"/>
</dbReference>
<comment type="caution">
    <text evidence="8">The sequence shown here is derived from an EMBL/GenBank/DDBJ whole genome shotgun (WGS) entry which is preliminary data.</text>
</comment>
<keyword evidence="5 7" id="KW-0472">Membrane</keyword>
<dbReference type="PANTHER" id="PTHR13558:SF1">
    <property type="entry name" value="TRANSMEMBRANE PROTEIN 134"/>
    <property type="match status" value="1"/>
</dbReference>
<keyword evidence="9" id="KW-1185">Reference proteome</keyword>
<feature type="compositionally biased region" description="Low complexity" evidence="6">
    <location>
        <begin position="20"/>
        <end position="29"/>
    </location>
</feature>
<organism evidence="8 9">
    <name type="scientific">Stichopus japonicus</name>
    <name type="common">Sea cucumber</name>
    <dbReference type="NCBI Taxonomy" id="307972"/>
    <lineage>
        <taxon>Eukaryota</taxon>
        <taxon>Metazoa</taxon>
        <taxon>Echinodermata</taxon>
        <taxon>Eleutherozoa</taxon>
        <taxon>Echinozoa</taxon>
        <taxon>Holothuroidea</taxon>
        <taxon>Aspidochirotacea</taxon>
        <taxon>Aspidochirotida</taxon>
        <taxon>Stichopodidae</taxon>
        <taxon>Apostichopus</taxon>
    </lineage>
</organism>
<comment type="similarity">
    <text evidence="2">Belongs to the TMEM134/TMEM230 family.</text>
</comment>
<dbReference type="InterPro" id="IPR039714">
    <property type="entry name" value="TMEM134"/>
</dbReference>
<evidence type="ECO:0000256" key="3">
    <source>
        <dbReference type="ARBA" id="ARBA00022692"/>
    </source>
</evidence>
<keyword evidence="3 7" id="KW-0812">Transmembrane</keyword>
<evidence type="ECO:0000256" key="6">
    <source>
        <dbReference type="SAM" id="MobiDB-lite"/>
    </source>
</evidence>
<proteinExistence type="inferred from homology"/>
<name>A0A2G8JLH6_STIJA</name>
<keyword evidence="4 7" id="KW-1133">Transmembrane helix</keyword>
<dbReference type="Proteomes" id="UP000230750">
    <property type="component" value="Unassembled WGS sequence"/>
</dbReference>
<sequence>MASGSTMSEPGTEQPLLNPAAATSVAASSPKRDVEQNGTKTSPSHRRRKWWWQHPQVREYKQAIIVAWTLLIIGLGLFVAGILAQVRENETVTDIICIIVGLFFFIPGGYYAVYAYLTTRGRPGYNMDNVSFFSIGKRHNCFG</sequence>
<evidence type="ECO:0000256" key="5">
    <source>
        <dbReference type="ARBA" id="ARBA00023136"/>
    </source>
</evidence>
<feature type="compositionally biased region" description="Polar residues" evidence="6">
    <location>
        <begin position="1"/>
        <end position="11"/>
    </location>
</feature>
<dbReference type="GO" id="GO:0016020">
    <property type="term" value="C:membrane"/>
    <property type="evidence" value="ECO:0007669"/>
    <property type="project" value="UniProtKB-SubCell"/>
</dbReference>
<evidence type="ECO:0000313" key="8">
    <source>
        <dbReference type="EMBL" id="PIK36598.1"/>
    </source>
</evidence>
<evidence type="ECO:0000256" key="4">
    <source>
        <dbReference type="ARBA" id="ARBA00022989"/>
    </source>
</evidence>
<comment type="subcellular location">
    <subcellularLocation>
        <location evidence="1">Membrane</location>
        <topology evidence="1">Multi-pass membrane protein</topology>
    </subcellularLocation>
</comment>
<feature type="region of interest" description="Disordered" evidence="6">
    <location>
        <begin position="1"/>
        <end position="47"/>
    </location>
</feature>
<evidence type="ECO:0000256" key="7">
    <source>
        <dbReference type="SAM" id="Phobius"/>
    </source>
</evidence>
<dbReference type="AlphaFoldDB" id="A0A2G8JLH6"/>
<reference evidence="8 9" key="1">
    <citation type="journal article" date="2017" name="PLoS Biol.">
        <title>The sea cucumber genome provides insights into morphological evolution and visceral regeneration.</title>
        <authorList>
            <person name="Zhang X."/>
            <person name="Sun L."/>
            <person name="Yuan J."/>
            <person name="Sun Y."/>
            <person name="Gao Y."/>
            <person name="Zhang L."/>
            <person name="Li S."/>
            <person name="Dai H."/>
            <person name="Hamel J.F."/>
            <person name="Liu C."/>
            <person name="Yu Y."/>
            <person name="Liu S."/>
            <person name="Lin W."/>
            <person name="Guo K."/>
            <person name="Jin S."/>
            <person name="Xu P."/>
            <person name="Storey K.B."/>
            <person name="Huan P."/>
            <person name="Zhang T."/>
            <person name="Zhou Y."/>
            <person name="Zhang J."/>
            <person name="Lin C."/>
            <person name="Li X."/>
            <person name="Xing L."/>
            <person name="Huo D."/>
            <person name="Sun M."/>
            <person name="Wang L."/>
            <person name="Mercier A."/>
            <person name="Li F."/>
            <person name="Yang H."/>
            <person name="Xiang J."/>
        </authorList>
    </citation>
    <scope>NUCLEOTIDE SEQUENCE [LARGE SCALE GENOMIC DNA]</scope>
    <source>
        <strain evidence="8">Shaxun</strain>
        <tissue evidence="8">Muscle</tissue>
    </source>
</reference>
<dbReference type="EMBL" id="MRZV01001647">
    <property type="protein sequence ID" value="PIK36598.1"/>
    <property type="molecule type" value="Genomic_DNA"/>
</dbReference>
<accession>A0A2G8JLH6</accession>
<dbReference type="OrthoDB" id="10048380at2759"/>
<dbReference type="Pfam" id="PF05915">
    <property type="entry name" value="TMEM_230_134"/>
    <property type="match status" value="1"/>
</dbReference>
<dbReference type="PANTHER" id="PTHR13558">
    <property type="entry name" value="TRANSMEMBRANE PROTEIN 134"/>
    <property type="match status" value="1"/>
</dbReference>
<feature type="transmembrane region" description="Helical" evidence="7">
    <location>
        <begin position="63"/>
        <end position="86"/>
    </location>
</feature>
<protein>
    <recommendedName>
        <fullName evidence="10">Transmembrane protein</fullName>
    </recommendedName>
</protein>
<gene>
    <name evidence="8" type="ORF">BSL78_26568</name>
</gene>
<feature type="transmembrane region" description="Helical" evidence="7">
    <location>
        <begin position="92"/>
        <end position="117"/>
    </location>
</feature>
<evidence type="ECO:0000256" key="1">
    <source>
        <dbReference type="ARBA" id="ARBA00004141"/>
    </source>
</evidence>
<evidence type="ECO:0000256" key="2">
    <source>
        <dbReference type="ARBA" id="ARBA00007743"/>
    </source>
</evidence>
<evidence type="ECO:0000313" key="9">
    <source>
        <dbReference type="Proteomes" id="UP000230750"/>
    </source>
</evidence>